<dbReference type="GO" id="GO:0003677">
    <property type="term" value="F:DNA binding"/>
    <property type="evidence" value="ECO:0007669"/>
    <property type="project" value="UniProtKB-KW"/>
</dbReference>
<feature type="domain" description="Transposase IS4-like" evidence="5">
    <location>
        <begin position="111"/>
        <end position="362"/>
    </location>
</feature>
<evidence type="ECO:0000256" key="1">
    <source>
        <dbReference type="ARBA" id="ARBA00010075"/>
    </source>
</evidence>
<dbReference type="EMBL" id="CP061799">
    <property type="protein sequence ID" value="QTA82945.1"/>
    <property type="molecule type" value="Genomic_DNA"/>
</dbReference>
<dbReference type="EMBL" id="CP061799">
    <property type="protein sequence ID" value="QTA81302.1"/>
    <property type="molecule type" value="Genomic_DNA"/>
</dbReference>
<dbReference type="InterPro" id="IPR002559">
    <property type="entry name" value="Transposase_11"/>
</dbReference>
<dbReference type="PANTHER" id="PTHR33258">
    <property type="entry name" value="TRANSPOSASE INSL FOR INSERTION SEQUENCE ELEMENT IS186A-RELATED"/>
    <property type="match status" value="1"/>
</dbReference>
<reference evidence="7" key="1">
    <citation type="journal article" date="2021" name="Microb. Physiol.">
        <title>Proteogenomic Insights into the Physiology of Marine, Sulfate-Reducing, Filamentous Desulfonema limicola and Desulfonema magnum.</title>
        <authorList>
            <person name="Schnaars V."/>
            <person name="Wohlbrand L."/>
            <person name="Scheve S."/>
            <person name="Hinrichs C."/>
            <person name="Reinhardt R."/>
            <person name="Rabus R."/>
        </authorList>
    </citation>
    <scope>NUCLEOTIDE SEQUENCE</scope>
    <source>
        <strain evidence="7">5ac10</strain>
    </source>
</reference>
<dbReference type="KEGG" id="dli:dnl_36350"/>
<proteinExistence type="inferred from homology"/>
<evidence type="ECO:0000313" key="7">
    <source>
        <dbReference type="EMBL" id="QTA82945.1"/>
    </source>
</evidence>
<gene>
    <name evidence="6" type="ORF">dnl_36350</name>
    <name evidence="7" type="ORF">dnl_53320</name>
</gene>
<dbReference type="Proteomes" id="UP000663720">
    <property type="component" value="Chromosome"/>
</dbReference>
<dbReference type="InterPro" id="IPR012337">
    <property type="entry name" value="RNaseH-like_sf"/>
</dbReference>
<dbReference type="SUPFAM" id="SSF53098">
    <property type="entry name" value="Ribonuclease H-like"/>
    <property type="match status" value="1"/>
</dbReference>
<accession>A0A975BD22</accession>
<dbReference type="GO" id="GO:0006313">
    <property type="term" value="P:DNA transposition"/>
    <property type="evidence" value="ECO:0007669"/>
    <property type="project" value="InterPro"/>
</dbReference>
<dbReference type="NCBIfam" id="NF033592">
    <property type="entry name" value="transpos_IS4_1"/>
    <property type="match status" value="1"/>
</dbReference>
<evidence type="ECO:0000313" key="8">
    <source>
        <dbReference type="Proteomes" id="UP000663720"/>
    </source>
</evidence>
<dbReference type="AlphaFoldDB" id="A0A975BD22"/>
<dbReference type="PANTHER" id="PTHR33258:SF1">
    <property type="entry name" value="TRANSPOSASE INSL FOR INSERTION SEQUENCE ELEMENT IS186A-RELATED"/>
    <property type="match status" value="1"/>
</dbReference>
<dbReference type="GO" id="GO:0004803">
    <property type="term" value="F:transposase activity"/>
    <property type="evidence" value="ECO:0007669"/>
    <property type="project" value="InterPro"/>
</dbReference>
<comment type="similarity">
    <text evidence="1">Belongs to the transposase 11 family.</text>
</comment>
<dbReference type="Pfam" id="PF01609">
    <property type="entry name" value="DDE_Tnp_1"/>
    <property type="match status" value="1"/>
</dbReference>
<evidence type="ECO:0000256" key="3">
    <source>
        <dbReference type="ARBA" id="ARBA00023125"/>
    </source>
</evidence>
<protein>
    <submittedName>
        <fullName evidence="7">Transposase family protein, IS4-like</fullName>
    </submittedName>
</protein>
<evidence type="ECO:0000259" key="5">
    <source>
        <dbReference type="Pfam" id="PF01609"/>
    </source>
</evidence>
<keyword evidence="8" id="KW-1185">Reference proteome</keyword>
<dbReference type="InterPro" id="IPR047952">
    <property type="entry name" value="Transpos_IS4"/>
</dbReference>
<keyword evidence="4" id="KW-0233">DNA recombination</keyword>
<keyword evidence="3" id="KW-0238">DNA-binding</keyword>
<dbReference type="KEGG" id="dli:dnl_53320"/>
<organism evidence="7 8">
    <name type="scientific">Desulfonema limicola</name>
    <dbReference type="NCBI Taxonomy" id="45656"/>
    <lineage>
        <taxon>Bacteria</taxon>
        <taxon>Pseudomonadati</taxon>
        <taxon>Thermodesulfobacteriota</taxon>
        <taxon>Desulfobacteria</taxon>
        <taxon>Desulfobacterales</taxon>
        <taxon>Desulfococcaceae</taxon>
        <taxon>Desulfonema</taxon>
    </lineage>
</organism>
<keyword evidence="2" id="KW-0815">Transposition</keyword>
<evidence type="ECO:0000256" key="2">
    <source>
        <dbReference type="ARBA" id="ARBA00022578"/>
    </source>
</evidence>
<evidence type="ECO:0000313" key="6">
    <source>
        <dbReference type="EMBL" id="QTA81302.1"/>
    </source>
</evidence>
<sequence>MDTSENIKLKLSEILTREEVNAIAKKTGFFQRTGKICPFDFLMVLIFRLAVSYPPALRLMVSFLEKDVSRSGLHQRFSEKAAEFVKCCLQTIIAKQTMKDQPVSIKLLEPFNRVIIQDSSSWDISPQLKEIYTGAGGSASKANCKLQFCYDYKTGSIILLEDTKGTEPDQAHGKQIKDIVKENDLILRDLGYSSYETFSDIAQKKAYFCSRFLTTSDVWELIDGKYVKVDFEKIFKQNDAGVELNVFLKGKGKDQYLPIRLIAFPVPQEIANLRRSRLHKNAAKKGRTCSPKGLFLCDWSMFITNASEDLIPSKMIRTLYRIRWSIELIFKNWKSILKIHVSSVRKNHWRIKCELYAKLILAVMVHSIHQKVHYSTWTIKKKEISFDSLWKYIIARAESLHGAVKKSASEYVAIINSSLPSIIKVCEKYHQPSRKTTLQMIDEMIGDVQHFKIIGKNCLT</sequence>
<dbReference type="RefSeq" id="WP_207687354.1">
    <property type="nucleotide sequence ID" value="NZ_CP061799.1"/>
</dbReference>
<evidence type="ECO:0000256" key="4">
    <source>
        <dbReference type="ARBA" id="ARBA00023172"/>
    </source>
</evidence>
<name>A0A975BD22_9BACT</name>